<comment type="caution">
    <text evidence="2">The sequence shown here is derived from an EMBL/GenBank/DDBJ whole genome shotgun (WGS) entry which is preliminary data.</text>
</comment>
<organism evidence="2 3">
    <name type="scientific">Penicillium chermesinum</name>
    <dbReference type="NCBI Taxonomy" id="63820"/>
    <lineage>
        <taxon>Eukaryota</taxon>
        <taxon>Fungi</taxon>
        <taxon>Dikarya</taxon>
        <taxon>Ascomycota</taxon>
        <taxon>Pezizomycotina</taxon>
        <taxon>Eurotiomycetes</taxon>
        <taxon>Eurotiomycetidae</taxon>
        <taxon>Eurotiales</taxon>
        <taxon>Aspergillaceae</taxon>
        <taxon>Penicillium</taxon>
    </lineage>
</organism>
<keyword evidence="3" id="KW-1185">Reference proteome</keyword>
<accession>A0A9W9TZ28</accession>
<reference evidence="2" key="1">
    <citation type="submission" date="2022-11" db="EMBL/GenBank/DDBJ databases">
        <authorList>
            <person name="Petersen C."/>
        </authorList>
    </citation>
    <scope>NUCLEOTIDE SEQUENCE</scope>
    <source>
        <strain evidence="2">IBT 19713</strain>
    </source>
</reference>
<reference evidence="2" key="2">
    <citation type="journal article" date="2023" name="IMA Fungus">
        <title>Comparative genomic study of the Penicillium genus elucidates a diverse pangenome and 15 lateral gene transfer events.</title>
        <authorList>
            <person name="Petersen C."/>
            <person name="Sorensen T."/>
            <person name="Nielsen M.R."/>
            <person name="Sondergaard T.E."/>
            <person name="Sorensen J.L."/>
            <person name="Fitzpatrick D.A."/>
            <person name="Frisvad J.C."/>
            <person name="Nielsen K.L."/>
        </authorList>
    </citation>
    <scope>NUCLEOTIDE SEQUENCE</scope>
    <source>
        <strain evidence="2">IBT 19713</strain>
    </source>
</reference>
<name>A0A9W9TZ28_9EURO</name>
<protein>
    <submittedName>
        <fullName evidence="2">Uncharacterized protein</fullName>
    </submittedName>
</protein>
<evidence type="ECO:0000313" key="3">
    <source>
        <dbReference type="Proteomes" id="UP001150941"/>
    </source>
</evidence>
<dbReference type="AlphaFoldDB" id="A0A9W9TZ28"/>
<gene>
    <name evidence="2" type="ORF">N7468_000216</name>
</gene>
<feature type="compositionally biased region" description="Polar residues" evidence="1">
    <location>
        <begin position="121"/>
        <end position="144"/>
    </location>
</feature>
<dbReference type="RefSeq" id="XP_058335544.1">
    <property type="nucleotide sequence ID" value="XM_058469513.1"/>
</dbReference>
<evidence type="ECO:0000313" key="2">
    <source>
        <dbReference type="EMBL" id="KAJ5248765.1"/>
    </source>
</evidence>
<dbReference type="GeneID" id="83196816"/>
<sequence length="156" mass="17985">MFKRLDQITPKDWTADPYFMCYLLALAQLQERHFGHLELPSYTVSLEITSLADKECLLFCEAEISAELLTGLKAPETSVTPVKWPAIRRKKIKFRPYETFGERLVAELKAPFRNEDGTIKNIRSQSPKQCNSADNKRPFSSSNPEVEPGQKRHRQE</sequence>
<dbReference type="Proteomes" id="UP001150941">
    <property type="component" value="Unassembled WGS sequence"/>
</dbReference>
<proteinExistence type="predicted"/>
<feature type="region of interest" description="Disordered" evidence="1">
    <location>
        <begin position="116"/>
        <end position="156"/>
    </location>
</feature>
<dbReference type="EMBL" id="JAPQKS010000001">
    <property type="protein sequence ID" value="KAJ5248765.1"/>
    <property type="molecule type" value="Genomic_DNA"/>
</dbReference>
<evidence type="ECO:0000256" key="1">
    <source>
        <dbReference type="SAM" id="MobiDB-lite"/>
    </source>
</evidence>
<dbReference type="OrthoDB" id="5343483at2759"/>